<proteinExistence type="predicted"/>
<organism evidence="1 2">
    <name type="scientific">Romanomermis culicivorax</name>
    <name type="common">Nematode worm</name>
    <dbReference type="NCBI Taxonomy" id="13658"/>
    <lineage>
        <taxon>Eukaryota</taxon>
        <taxon>Metazoa</taxon>
        <taxon>Ecdysozoa</taxon>
        <taxon>Nematoda</taxon>
        <taxon>Enoplea</taxon>
        <taxon>Dorylaimia</taxon>
        <taxon>Mermithida</taxon>
        <taxon>Mermithoidea</taxon>
        <taxon>Mermithidae</taxon>
        <taxon>Romanomermis</taxon>
    </lineage>
</organism>
<protein>
    <submittedName>
        <fullName evidence="2">Uncharacterized protein</fullName>
    </submittedName>
</protein>
<dbReference type="WBParaSite" id="nRc.2.0.1.t05472-RA">
    <property type="protein sequence ID" value="nRc.2.0.1.t05472-RA"/>
    <property type="gene ID" value="nRc.2.0.1.g05472"/>
</dbReference>
<name>A0A915HVA4_ROMCU</name>
<dbReference type="AlphaFoldDB" id="A0A915HVA4"/>
<reference evidence="2" key="1">
    <citation type="submission" date="2022-11" db="UniProtKB">
        <authorList>
            <consortium name="WormBaseParasite"/>
        </authorList>
    </citation>
    <scope>IDENTIFICATION</scope>
</reference>
<accession>A0A915HVA4</accession>
<keyword evidence="1" id="KW-1185">Reference proteome</keyword>
<sequence>MASSRRSLWNSLEIHPSFLDVGKFYLCQVCKIDANKQGSIVETATQGPLGALCNNEAGKYSRLT</sequence>
<dbReference type="Proteomes" id="UP000887565">
    <property type="component" value="Unplaced"/>
</dbReference>
<evidence type="ECO:0000313" key="1">
    <source>
        <dbReference type="Proteomes" id="UP000887565"/>
    </source>
</evidence>
<evidence type="ECO:0000313" key="2">
    <source>
        <dbReference type="WBParaSite" id="nRc.2.0.1.t05472-RA"/>
    </source>
</evidence>